<sequence>MMQAVVYLELAARAGEAAADTAKNVILQQMSASSRDRAMFLANNWRAFPSSHCRPKPAAGNGI</sequence>
<reference evidence="1" key="1">
    <citation type="submission" date="2023-12" db="EMBL/GenBank/DDBJ databases">
        <title>Genome assembly of Anisodus tanguticus.</title>
        <authorList>
            <person name="Wang Y.-J."/>
        </authorList>
    </citation>
    <scope>NUCLEOTIDE SEQUENCE</scope>
    <source>
        <strain evidence="1">KB-2021</strain>
        <tissue evidence="1">Leaf</tissue>
    </source>
</reference>
<dbReference type="Proteomes" id="UP001291623">
    <property type="component" value="Unassembled WGS sequence"/>
</dbReference>
<keyword evidence="2" id="KW-1185">Reference proteome</keyword>
<evidence type="ECO:0000313" key="2">
    <source>
        <dbReference type="Proteomes" id="UP001291623"/>
    </source>
</evidence>
<gene>
    <name evidence="1" type="ORF">RND71_002384</name>
</gene>
<proteinExistence type="predicted"/>
<organism evidence="1 2">
    <name type="scientific">Anisodus tanguticus</name>
    <dbReference type="NCBI Taxonomy" id="243964"/>
    <lineage>
        <taxon>Eukaryota</taxon>
        <taxon>Viridiplantae</taxon>
        <taxon>Streptophyta</taxon>
        <taxon>Embryophyta</taxon>
        <taxon>Tracheophyta</taxon>
        <taxon>Spermatophyta</taxon>
        <taxon>Magnoliopsida</taxon>
        <taxon>eudicotyledons</taxon>
        <taxon>Gunneridae</taxon>
        <taxon>Pentapetalae</taxon>
        <taxon>asterids</taxon>
        <taxon>lamiids</taxon>
        <taxon>Solanales</taxon>
        <taxon>Solanaceae</taxon>
        <taxon>Solanoideae</taxon>
        <taxon>Hyoscyameae</taxon>
        <taxon>Anisodus</taxon>
    </lineage>
</organism>
<protein>
    <submittedName>
        <fullName evidence="1">Uncharacterized protein</fullName>
    </submittedName>
</protein>
<dbReference type="PANTHER" id="PTHR45088:SF4">
    <property type="entry name" value="F-BOX DOMAIN-CONTAINING PROTEIN"/>
    <property type="match status" value="1"/>
</dbReference>
<dbReference type="InterPro" id="IPR053301">
    <property type="entry name" value="F-box_motif"/>
</dbReference>
<dbReference type="AlphaFoldDB" id="A0AAE1T3P7"/>
<comment type="caution">
    <text evidence="1">The sequence shown here is derived from an EMBL/GenBank/DDBJ whole genome shotgun (WGS) entry which is preliminary data.</text>
</comment>
<evidence type="ECO:0000313" key="1">
    <source>
        <dbReference type="EMBL" id="KAK4380522.1"/>
    </source>
</evidence>
<dbReference type="PANTHER" id="PTHR45088">
    <property type="entry name" value="OSJNBA0022H21.17 PROTEIN"/>
    <property type="match status" value="1"/>
</dbReference>
<name>A0AAE1T3P7_9SOLA</name>
<accession>A0AAE1T3P7</accession>
<dbReference type="EMBL" id="JAVYJV010000001">
    <property type="protein sequence ID" value="KAK4380522.1"/>
    <property type="molecule type" value="Genomic_DNA"/>
</dbReference>